<feature type="domain" description="GH16" evidence="2">
    <location>
        <begin position="27"/>
        <end position="278"/>
    </location>
</feature>
<name>A0A4S2G449_9BACT</name>
<accession>A0A4S2G449</accession>
<dbReference type="AlphaFoldDB" id="A0A4S2G449"/>
<dbReference type="Pfam" id="PF00722">
    <property type="entry name" value="Glyco_hydro_16"/>
    <property type="match status" value="1"/>
</dbReference>
<dbReference type="PROSITE" id="PS51762">
    <property type="entry name" value="GH16_2"/>
    <property type="match status" value="1"/>
</dbReference>
<dbReference type="PANTHER" id="PTHR10963:SF55">
    <property type="entry name" value="GLYCOSIDE HYDROLASE FAMILY 16 PROTEIN"/>
    <property type="match status" value="1"/>
</dbReference>
<dbReference type="InterPro" id="IPR050546">
    <property type="entry name" value="Glycosyl_Hydrlase_16"/>
</dbReference>
<reference evidence="3 4" key="1">
    <citation type="submission" date="2019-04" db="EMBL/GenBank/DDBJ databases">
        <title>Microbes associate with the intestines of laboratory mice.</title>
        <authorList>
            <person name="Navarre W."/>
            <person name="Wong E."/>
            <person name="Huang K."/>
            <person name="Tropini C."/>
            <person name="Ng K."/>
            <person name="Yu B."/>
        </authorList>
    </citation>
    <scope>NUCLEOTIDE SEQUENCE [LARGE SCALE GENOMIC DNA]</scope>
    <source>
        <strain evidence="3 4">NM06_A21</strain>
    </source>
</reference>
<gene>
    <name evidence="3" type="ORF">E5333_00675</name>
</gene>
<organism evidence="3 4">
    <name type="scientific">Muribaculum intestinale</name>
    <dbReference type="NCBI Taxonomy" id="1796646"/>
    <lineage>
        <taxon>Bacteria</taxon>
        <taxon>Pseudomonadati</taxon>
        <taxon>Bacteroidota</taxon>
        <taxon>Bacteroidia</taxon>
        <taxon>Bacteroidales</taxon>
        <taxon>Muribaculaceae</taxon>
        <taxon>Muribaculum</taxon>
    </lineage>
</organism>
<proteinExistence type="inferred from homology"/>
<dbReference type="GO" id="GO:0004553">
    <property type="term" value="F:hydrolase activity, hydrolyzing O-glycosyl compounds"/>
    <property type="evidence" value="ECO:0007669"/>
    <property type="project" value="InterPro"/>
</dbReference>
<evidence type="ECO:0000259" key="2">
    <source>
        <dbReference type="PROSITE" id="PS51762"/>
    </source>
</evidence>
<comment type="caution">
    <text evidence="3">The sequence shown here is derived from an EMBL/GenBank/DDBJ whole genome shotgun (WGS) entry which is preliminary data.</text>
</comment>
<dbReference type="CDD" id="cd08023">
    <property type="entry name" value="GH16_laminarinase_like"/>
    <property type="match status" value="1"/>
</dbReference>
<dbReference type="EMBL" id="SRYD01000002">
    <property type="protein sequence ID" value="TGY76538.1"/>
    <property type="molecule type" value="Genomic_DNA"/>
</dbReference>
<dbReference type="SUPFAM" id="SSF49899">
    <property type="entry name" value="Concanavalin A-like lectins/glucanases"/>
    <property type="match status" value="1"/>
</dbReference>
<dbReference type="InterPro" id="IPR000757">
    <property type="entry name" value="Beta-glucanase-like"/>
</dbReference>
<dbReference type="GO" id="GO:0005975">
    <property type="term" value="P:carbohydrate metabolic process"/>
    <property type="evidence" value="ECO:0007669"/>
    <property type="project" value="InterPro"/>
</dbReference>
<sequence>MNVIKSTHLLLAICLSAHLTGCGSDNDEQPGQPVIDRVEEVVFFDDFTSFNSAYWTKETHEAGWTNQELQSYETSQVTIGKDGDKSVLILTAKRTGDNIVSGRVNSKNKKSFKHGKIEASIKIPATANGLWPAFWMMGNNNREWPACGEIDIMEMGDAQGIASATTTTRVNTAIHYGADVASHEQQYHASDAVGSLQDGNYHTYALLWYESNLEIFIDGNKFHSFDITGNPYFNDSFYLLFNLAVGGVFTGINDIGGITALTDGESASMYIDWVRVTR</sequence>
<evidence type="ECO:0000313" key="4">
    <source>
        <dbReference type="Proteomes" id="UP000306630"/>
    </source>
</evidence>
<evidence type="ECO:0000313" key="3">
    <source>
        <dbReference type="EMBL" id="TGY76538.1"/>
    </source>
</evidence>
<keyword evidence="3" id="KW-0378">Hydrolase</keyword>
<comment type="similarity">
    <text evidence="1">Belongs to the glycosyl hydrolase 16 family.</text>
</comment>
<dbReference type="Gene3D" id="2.60.120.200">
    <property type="match status" value="1"/>
</dbReference>
<dbReference type="PANTHER" id="PTHR10963">
    <property type="entry name" value="GLYCOSYL HYDROLASE-RELATED"/>
    <property type="match status" value="1"/>
</dbReference>
<dbReference type="InterPro" id="IPR013320">
    <property type="entry name" value="ConA-like_dom_sf"/>
</dbReference>
<dbReference type="Proteomes" id="UP000306630">
    <property type="component" value="Unassembled WGS sequence"/>
</dbReference>
<dbReference type="RefSeq" id="WP_135956956.1">
    <property type="nucleotide sequence ID" value="NZ_CAOSYS010000012.1"/>
</dbReference>
<protein>
    <submittedName>
        <fullName evidence="3">Glycoside hydrolase family 16 protein</fullName>
    </submittedName>
</protein>
<evidence type="ECO:0000256" key="1">
    <source>
        <dbReference type="ARBA" id="ARBA00006865"/>
    </source>
</evidence>